<evidence type="ECO:0000313" key="3">
    <source>
        <dbReference type="Proteomes" id="UP001144256"/>
    </source>
</evidence>
<reference evidence="2" key="1">
    <citation type="submission" date="2022-06" db="EMBL/GenBank/DDBJ databases">
        <title>Vallitalea longa sp. nov., an anaerobic bacterium isolated from marine sediment.</title>
        <authorList>
            <person name="Hirano S."/>
            <person name="Terahara T."/>
            <person name="Mori K."/>
            <person name="Hamada M."/>
            <person name="Matsumoto R."/>
            <person name="Kobayashi T."/>
        </authorList>
    </citation>
    <scope>NUCLEOTIDE SEQUENCE</scope>
    <source>
        <strain evidence="2">SH18-1</strain>
    </source>
</reference>
<keyword evidence="1" id="KW-0812">Transmembrane</keyword>
<gene>
    <name evidence="2" type="ORF">SH1V18_27430</name>
</gene>
<keyword evidence="1" id="KW-0472">Membrane</keyword>
<dbReference type="SUPFAM" id="SSF52266">
    <property type="entry name" value="SGNH hydrolase"/>
    <property type="match status" value="1"/>
</dbReference>
<protein>
    <recommendedName>
        <fullName evidence="4">SGNH/GDSL hydrolase family protein</fullName>
    </recommendedName>
</protein>
<dbReference type="AlphaFoldDB" id="A0A9W5YDB2"/>
<evidence type="ECO:0008006" key="4">
    <source>
        <dbReference type="Google" id="ProtNLM"/>
    </source>
</evidence>
<name>A0A9W5YDB2_9FIRM</name>
<keyword evidence="1" id="KW-1133">Transmembrane helix</keyword>
<comment type="caution">
    <text evidence="2">The sequence shown here is derived from an EMBL/GenBank/DDBJ whole genome shotgun (WGS) entry which is preliminary data.</text>
</comment>
<dbReference type="Gene3D" id="3.40.50.1110">
    <property type="entry name" value="SGNH hydrolase"/>
    <property type="match status" value="1"/>
</dbReference>
<evidence type="ECO:0000313" key="2">
    <source>
        <dbReference type="EMBL" id="GKX30263.1"/>
    </source>
</evidence>
<keyword evidence="3" id="KW-1185">Reference proteome</keyword>
<organism evidence="2 3">
    <name type="scientific">Vallitalea longa</name>
    <dbReference type="NCBI Taxonomy" id="2936439"/>
    <lineage>
        <taxon>Bacteria</taxon>
        <taxon>Bacillati</taxon>
        <taxon>Bacillota</taxon>
        <taxon>Clostridia</taxon>
        <taxon>Lachnospirales</taxon>
        <taxon>Vallitaleaceae</taxon>
        <taxon>Vallitalea</taxon>
    </lineage>
</organism>
<evidence type="ECO:0000256" key="1">
    <source>
        <dbReference type="SAM" id="Phobius"/>
    </source>
</evidence>
<proteinExistence type="predicted"/>
<feature type="transmembrane region" description="Helical" evidence="1">
    <location>
        <begin position="7"/>
        <end position="26"/>
    </location>
</feature>
<dbReference type="Proteomes" id="UP001144256">
    <property type="component" value="Unassembled WGS sequence"/>
</dbReference>
<dbReference type="RefSeq" id="WP_281816281.1">
    <property type="nucleotide sequence ID" value="NZ_BRLB01000008.1"/>
</dbReference>
<dbReference type="EMBL" id="BRLB01000008">
    <property type="protein sequence ID" value="GKX30263.1"/>
    <property type="molecule type" value="Genomic_DNA"/>
</dbReference>
<dbReference type="InterPro" id="IPR036514">
    <property type="entry name" value="SGNH_hydro_sf"/>
</dbReference>
<accession>A0A9W5YDB2</accession>
<sequence>MKKFIGIICCFMITVVLYIYICVVVSPKSIEDSGGTSYYRGMGFLAEPKNSIDVMVYGNSDVYSGFSPAKLFDEYGYTSYTSGTALQTIGVINHLLKRTIKTQTPKVVVLDVDCLYEKLKFVDNTNLLLAPFTFHARWKEINSRDFYTMPDRTKKYDISKGYVYSDKVYKFENINYMGNENARPLPVPRRNLKQLEYFIDTCKNNDIEIILIELPSATSWNFAKHNFIEKYSRDRDIPFIDMNVKDSNFNINYSRDFRDNGDHLNVNGAEKATLLIGEYLSKNYNMFLTDKRNHSDYAYWKDVVDNYIKNKS</sequence>